<accession>A0ACB9JV74</accession>
<reference evidence="1 2" key="2">
    <citation type="journal article" date="2022" name="Mol. Ecol. Resour.">
        <title>The genomes of chicory, endive, great burdock and yacon provide insights into Asteraceae paleo-polyploidization history and plant inulin production.</title>
        <authorList>
            <person name="Fan W."/>
            <person name="Wang S."/>
            <person name="Wang H."/>
            <person name="Wang A."/>
            <person name="Jiang F."/>
            <person name="Liu H."/>
            <person name="Zhao H."/>
            <person name="Xu D."/>
            <person name="Zhang Y."/>
        </authorList>
    </citation>
    <scope>NUCLEOTIDE SEQUENCE [LARGE SCALE GENOMIC DNA]</scope>
    <source>
        <strain evidence="2">cv. Yunnan</strain>
        <tissue evidence="1">Leaves</tissue>
    </source>
</reference>
<keyword evidence="2" id="KW-1185">Reference proteome</keyword>
<organism evidence="1 2">
    <name type="scientific">Smallanthus sonchifolius</name>
    <dbReference type="NCBI Taxonomy" id="185202"/>
    <lineage>
        <taxon>Eukaryota</taxon>
        <taxon>Viridiplantae</taxon>
        <taxon>Streptophyta</taxon>
        <taxon>Embryophyta</taxon>
        <taxon>Tracheophyta</taxon>
        <taxon>Spermatophyta</taxon>
        <taxon>Magnoliopsida</taxon>
        <taxon>eudicotyledons</taxon>
        <taxon>Gunneridae</taxon>
        <taxon>Pentapetalae</taxon>
        <taxon>asterids</taxon>
        <taxon>campanulids</taxon>
        <taxon>Asterales</taxon>
        <taxon>Asteraceae</taxon>
        <taxon>Asteroideae</taxon>
        <taxon>Heliantheae alliance</taxon>
        <taxon>Millerieae</taxon>
        <taxon>Smallanthus</taxon>
    </lineage>
</organism>
<proteinExistence type="predicted"/>
<sequence length="107" mass="12347">MARRGSQGVLQHWRSMMVQKEKVFKRSHWVRNQGVQRLMKDYKGPCDVTNTPALTPGKLYGSTIFDTGKLVRSHIKQKSAGDFYKMRLQLNANVAEQQLKILQTRSL</sequence>
<gene>
    <name evidence="1" type="ORF">L1987_05390</name>
</gene>
<comment type="caution">
    <text evidence="1">The sequence shown here is derived from an EMBL/GenBank/DDBJ whole genome shotgun (WGS) entry which is preliminary data.</text>
</comment>
<evidence type="ECO:0000313" key="2">
    <source>
        <dbReference type="Proteomes" id="UP001056120"/>
    </source>
</evidence>
<dbReference type="Proteomes" id="UP001056120">
    <property type="component" value="Linkage Group LG02"/>
</dbReference>
<name>A0ACB9JV74_9ASTR</name>
<dbReference type="EMBL" id="CM042019">
    <property type="protein sequence ID" value="KAI3823944.1"/>
    <property type="molecule type" value="Genomic_DNA"/>
</dbReference>
<protein>
    <submittedName>
        <fullName evidence="1">Uncharacterized protein</fullName>
    </submittedName>
</protein>
<reference evidence="2" key="1">
    <citation type="journal article" date="2022" name="Mol. Ecol. Resour.">
        <title>The genomes of chicory, endive, great burdock and yacon provide insights into Asteraceae palaeo-polyploidization history and plant inulin production.</title>
        <authorList>
            <person name="Fan W."/>
            <person name="Wang S."/>
            <person name="Wang H."/>
            <person name="Wang A."/>
            <person name="Jiang F."/>
            <person name="Liu H."/>
            <person name="Zhao H."/>
            <person name="Xu D."/>
            <person name="Zhang Y."/>
        </authorList>
    </citation>
    <scope>NUCLEOTIDE SEQUENCE [LARGE SCALE GENOMIC DNA]</scope>
    <source>
        <strain evidence="2">cv. Yunnan</strain>
    </source>
</reference>
<evidence type="ECO:0000313" key="1">
    <source>
        <dbReference type="EMBL" id="KAI3823944.1"/>
    </source>
</evidence>